<dbReference type="Proteomes" id="UP001348492">
    <property type="component" value="Chromosome"/>
</dbReference>
<evidence type="ECO:0000313" key="3">
    <source>
        <dbReference type="Proteomes" id="UP001348492"/>
    </source>
</evidence>
<feature type="transmembrane region" description="Helical" evidence="1">
    <location>
        <begin position="41"/>
        <end position="59"/>
    </location>
</feature>
<keyword evidence="1" id="KW-0812">Transmembrane</keyword>
<reference evidence="2 3" key="1">
    <citation type="journal article" date="2023" name="PLoS ONE">
        <title>Genome-based metabolic and phylogenomic analysis of three Terrisporobacter species.</title>
        <authorList>
            <person name="Boer T."/>
            <person name="Bengelsdorf F.R."/>
            <person name="Bomeke M."/>
            <person name="Daniel R."/>
            <person name="Poehlein A."/>
        </authorList>
    </citation>
    <scope>NUCLEOTIDE SEQUENCE [LARGE SCALE GENOMIC DNA]</scope>
    <source>
        <strain evidence="2 3">DSM 1288</strain>
    </source>
</reference>
<keyword evidence="1" id="KW-0472">Membrane</keyword>
<proteinExistence type="predicted"/>
<dbReference type="Pfam" id="PF12869">
    <property type="entry name" value="tRNA_anti-like"/>
    <property type="match status" value="1"/>
</dbReference>
<keyword evidence="3" id="KW-1185">Reference proteome</keyword>
<organism evidence="2 3">
    <name type="scientific">Terrisporobacter glycolicus ATCC 14880 = DSM 1288</name>
    <dbReference type="NCBI Taxonomy" id="1121315"/>
    <lineage>
        <taxon>Bacteria</taxon>
        <taxon>Bacillati</taxon>
        <taxon>Bacillota</taxon>
        <taxon>Clostridia</taxon>
        <taxon>Peptostreptococcales</taxon>
        <taxon>Peptostreptococcaceae</taxon>
        <taxon>Terrisporobacter</taxon>
    </lineage>
</organism>
<evidence type="ECO:0000256" key="1">
    <source>
        <dbReference type="SAM" id="Phobius"/>
    </source>
</evidence>
<dbReference type="RefSeq" id="WP_018592280.1">
    <property type="nucleotide sequence ID" value="NZ_CP117523.1"/>
</dbReference>
<name>A0ABZ2ES99_9FIRM</name>
<evidence type="ECO:0000313" key="2">
    <source>
        <dbReference type="EMBL" id="WWD82341.1"/>
    </source>
</evidence>
<sequence>MQKIIRCSKLKISPGSKEIIYSSLLMLMPMIFFRSNTIDIIILYCIAMFISIIFISDIFSLSKKVKIEMDVDKLLDAYKRSEYWSDKKYEGKYIKLKGVISHIELDEKNNILRIKLKGNDIYKLEATAYDITPKCIEYIQNLYEGKHITIYGNFDREENKFIIYMKYFK</sequence>
<dbReference type="EMBL" id="CP117523">
    <property type="protein sequence ID" value="WWD82341.1"/>
    <property type="molecule type" value="Genomic_DNA"/>
</dbReference>
<protein>
    <submittedName>
        <fullName evidence="2">Uncharacterized protein</fullName>
    </submittedName>
</protein>
<accession>A0ABZ2ES99</accession>
<keyword evidence="1" id="KW-1133">Transmembrane helix</keyword>
<dbReference type="InterPro" id="IPR024422">
    <property type="entry name" value="Protein_unknown_function_OB"/>
</dbReference>
<gene>
    <name evidence="2" type="ORF">TEGL_07190</name>
</gene>
<feature type="transmembrane region" description="Helical" evidence="1">
    <location>
        <begin position="20"/>
        <end position="35"/>
    </location>
</feature>